<name>A0A2N5W4N0_9BASI</name>
<organism evidence="2 3">
    <name type="scientific">Puccinia coronata f. sp. avenae</name>
    <dbReference type="NCBI Taxonomy" id="200324"/>
    <lineage>
        <taxon>Eukaryota</taxon>
        <taxon>Fungi</taxon>
        <taxon>Dikarya</taxon>
        <taxon>Basidiomycota</taxon>
        <taxon>Pucciniomycotina</taxon>
        <taxon>Pucciniomycetes</taxon>
        <taxon>Pucciniales</taxon>
        <taxon>Pucciniaceae</taxon>
        <taxon>Puccinia</taxon>
    </lineage>
</organism>
<comment type="caution">
    <text evidence="2">The sequence shown here is derived from an EMBL/GenBank/DDBJ whole genome shotgun (WGS) entry which is preliminary data.</text>
</comment>
<evidence type="ECO:0000313" key="2">
    <source>
        <dbReference type="EMBL" id="PLW57191.1"/>
    </source>
</evidence>
<keyword evidence="3" id="KW-1185">Reference proteome</keyword>
<accession>A0A2N5W4N0</accession>
<feature type="compositionally biased region" description="Polar residues" evidence="1">
    <location>
        <begin position="88"/>
        <end position="100"/>
    </location>
</feature>
<protein>
    <submittedName>
        <fullName evidence="2">Uncharacterized protein</fullName>
    </submittedName>
</protein>
<dbReference type="AlphaFoldDB" id="A0A2N5W4N0"/>
<evidence type="ECO:0000256" key="1">
    <source>
        <dbReference type="SAM" id="MobiDB-lite"/>
    </source>
</evidence>
<evidence type="ECO:0000313" key="3">
    <source>
        <dbReference type="Proteomes" id="UP000235388"/>
    </source>
</evidence>
<feature type="compositionally biased region" description="Polar residues" evidence="1">
    <location>
        <begin position="41"/>
        <end position="50"/>
    </location>
</feature>
<feature type="region of interest" description="Disordered" evidence="1">
    <location>
        <begin position="1"/>
        <end position="139"/>
    </location>
</feature>
<reference evidence="2 3" key="1">
    <citation type="submission" date="2017-11" db="EMBL/GenBank/DDBJ databases">
        <title>De novo assembly and phasing of dikaryotic genomes from two isolates of Puccinia coronata f. sp. avenae, the causal agent of oat crown rust.</title>
        <authorList>
            <person name="Miller M.E."/>
            <person name="Zhang Y."/>
            <person name="Omidvar V."/>
            <person name="Sperschneider J."/>
            <person name="Schwessinger B."/>
            <person name="Raley C."/>
            <person name="Palmer J.M."/>
            <person name="Garnica D."/>
            <person name="Upadhyaya N."/>
            <person name="Rathjen J."/>
            <person name="Taylor J.M."/>
            <person name="Park R.F."/>
            <person name="Dodds P.N."/>
            <person name="Hirsch C.D."/>
            <person name="Kianian S.F."/>
            <person name="Figueroa M."/>
        </authorList>
    </citation>
    <scope>NUCLEOTIDE SEQUENCE [LARGE SCALE GENOMIC DNA]</scope>
    <source>
        <strain evidence="2">12NC29</strain>
    </source>
</reference>
<sequence>MAPPRSKPASDPSNKSTRSSHPSLVPPGEFKQESRKKALGSSDSNPSQQPHAVLGSHTGRREHLLQETEGWNPFLIRLPEEDRPVAGQQGQHHPFQSRQKQGNPQHQGGQPHPQHGPFNPDIQPLNPGQSGRMRRRKGHKDSIFVEIWRMGQTLQGSYQHVEFS</sequence>
<dbReference type="Proteomes" id="UP000235388">
    <property type="component" value="Unassembled WGS sequence"/>
</dbReference>
<feature type="compositionally biased region" description="Polar residues" evidence="1">
    <location>
        <begin position="11"/>
        <end position="22"/>
    </location>
</feature>
<gene>
    <name evidence="2" type="ORF">PCANC_03063</name>
</gene>
<proteinExistence type="predicted"/>
<feature type="compositionally biased region" description="Low complexity" evidence="1">
    <location>
        <begin position="101"/>
        <end position="117"/>
    </location>
</feature>
<dbReference type="EMBL" id="PGCJ01000013">
    <property type="protein sequence ID" value="PLW57191.1"/>
    <property type="molecule type" value="Genomic_DNA"/>
</dbReference>